<dbReference type="AlphaFoldDB" id="A0A846WGS0"/>
<sequence length="50" mass="5429">MATDATHDFRPSLTRGQSIPRPTYNVRSSCIGIGLSIFALVVLLVALALW</sequence>
<evidence type="ECO:0000313" key="3">
    <source>
        <dbReference type="Proteomes" id="UP000563898"/>
    </source>
</evidence>
<gene>
    <name evidence="2" type="ORF">HGA05_05165</name>
</gene>
<dbReference type="EMBL" id="JAAXPC010000002">
    <property type="protein sequence ID" value="NKY00955.1"/>
    <property type="molecule type" value="Genomic_DNA"/>
</dbReference>
<proteinExistence type="predicted"/>
<name>A0A846WGS0_9ACTN</name>
<comment type="caution">
    <text evidence="2">The sequence shown here is derived from an EMBL/GenBank/DDBJ whole genome shotgun (WGS) entry which is preliminary data.</text>
</comment>
<organism evidence="2 3">
    <name type="scientific">Gordonia polyisoprenivorans</name>
    <dbReference type="NCBI Taxonomy" id="84595"/>
    <lineage>
        <taxon>Bacteria</taxon>
        <taxon>Bacillati</taxon>
        <taxon>Actinomycetota</taxon>
        <taxon>Actinomycetes</taxon>
        <taxon>Mycobacteriales</taxon>
        <taxon>Gordoniaceae</taxon>
        <taxon>Gordonia</taxon>
    </lineage>
</organism>
<feature type="transmembrane region" description="Helical" evidence="1">
    <location>
        <begin position="30"/>
        <end position="49"/>
    </location>
</feature>
<keyword evidence="1" id="KW-0472">Membrane</keyword>
<keyword evidence="1" id="KW-0812">Transmembrane</keyword>
<evidence type="ECO:0000256" key="1">
    <source>
        <dbReference type="SAM" id="Phobius"/>
    </source>
</evidence>
<keyword evidence="1" id="KW-1133">Transmembrane helix</keyword>
<evidence type="ECO:0000313" key="2">
    <source>
        <dbReference type="EMBL" id="NKY00955.1"/>
    </source>
</evidence>
<reference evidence="2 3" key="1">
    <citation type="submission" date="2020-04" db="EMBL/GenBank/DDBJ databases">
        <title>MicrobeNet Type strains.</title>
        <authorList>
            <person name="Nicholson A.C."/>
        </authorList>
    </citation>
    <scope>NUCLEOTIDE SEQUENCE [LARGE SCALE GENOMIC DNA]</scope>
    <source>
        <strain evidence="2 3">ATCC BAA-14</strain>
    </source>
</reference>
<dbReference type="RefSeq" id="WP_006369160.1">
    <property type="nucleotide sequence ID" value="NZ_CP085887.1"/>
</dbReference>
<protein>
    <submittedName>
        <fullName evidence="2">Uncharacterized protein</fullName>
    </submittedName>
</protein>
<accession>A0A846WGS0</accession>
<dbReference type="Proteomes" id="UP000563898">
    <property type="component" value="Unassembled WGS sequence"/>
</dbReference>